<dbReference type="GO" id="GO:0071008">
    <property type="term" value="C:U2-type post-mRNA release spliceosomal complex"/>
    <property type="evidence" value="ECO:0007669"/>
    <property type="project" value="TreeGrafter"/>
</dbReference>
<organism evidence="2 3">
    <name type="scientific">Pichia californica</name>
    <dbReference type="NCBI Taxonomy" id="460514"/>
    <lineage>
        <taxon>Eukaryota</taxon>
        <taxon>Fungi</taxon>
        <taxon>Dikarya</taxon>
        <taxon>Ascomycota</taxon>
        <taxon>Saccharomycotina</taxon>
        <taxon>Pichiomycetes</taxon>
        <taxon>Pichiales</taxon>
        <taxon>Pichiaceae</taxon>
        <taxon>Pichia</taxon>
    </lineage>
</organism>
<sequence>MSDDILKTYGKGASLMMKMGYVPGTGLGENGRGIVEPIMPTVRKKGEGIKVDGKRQEMNMMQSVRVDDWSDIEENHSSSDDENTVELEKQIPLGFNKSGIYKSEYDIPEITELIRKLRNLNINVPYELMEWIDSMDSKSMDSPKYLQLRKTLWDILKQAQSDIPKVKFLRFEIKNMEEFELRCEKDIDVIKQIYEIFENCDSSNEMVKLSNNSIVNRILKIDGILETSNEIKIEIVALFASFLNEWWKNDVEKCNFQDINEFGEMLDIASKILNVSKLLGFTDVIMKNSIDLNRDRIINIEFSLLGSVILKPIVIKLGQFFEEWDVEKINVGTGVFVEVEESELFPSNIFRYLIFESMIIPRLKNYIDLEDLNSIKNDNDVRMFCIIEWMRICSKYSFESIEKKIINKYSDWILKINKYMEVDELLQLLLDSGIQFWLDVFMKDEYKSQIEKVLLAVQVIQFRNNGEFNKHKVIQFLERIKYLGMVNYSSVIENEICIPILEKFKYIDEERPHTVEKYLREWVIVFSQNGIFDSEELGYNCIISSINICYKMSSTRIVGYKGPPIEVLEDSLYEIIKSKESNFKTLVLNSVKVKDTDRYVYWEKLCDLRSNNRRLSE</sequence>
<proteinExistence type="predicted"/>
<keyword evidence="3" id="KW-1185">Reference proteome</keyword>
<dbReference type="Proteomes" id="UP000697127">
    <property type="component" value="Unassembled WGS sequence"/>
</dbReference>
<dbReference type="SMART" id="SM00443">
    <property type="entry name" value="G_patch"/>
    <property type="match status" value="1"/>
</dbReference>
<accession>A0A9P6WPF3</accession>
<dbReference type="GO" id="GO:0000390">
    <property type="term" value="P:spliceosomal complex disassembly"/>
    <property type="evidence" value="ECO:0007669"/>
    <property type="project" value="InterPro"/>
</dbReference>
<evidence type="ECO:0000313" key="2">
    <source>
        <dbReference type="EMBL" id="KAG0690864.1"/>
    </source>
</evidence>
<evidence type="ECO:0000313" key="3">
    <source>
        <dbReference type="Proteomes" id="UP000697127"/>
    </source>
</evidence>
<dbReference type="OrthoDB" id="4822at2759"/>
<dbReference type="EMBL" id="PUHW01000015">
    <property type="protein sequence ID" value="KAG0690864.1"/>
    <property type="molecule type" value="Genomic_DNA"/>
</dbReference>
<protein>
    <recommendedName>
        <fullName evidence="1">G-patch domain-containing protein</fullName>
    </recommendedName>
</protein>
<dbReference type="Pfam" id="PF01585">
    <property type="entry name" value="G-patch"/>
    <property type="match status" value="1"/>
</dbReference>
<name>A0A9P6WPF3_9ASCO</name>
<dbReference type="InterPro" id="IPR000467">
    <property type="entry name" value="G_patch_dom"/>
</dbReference>
<dbReference type="PANTHER" id="PTHR23329">
    <property type="entry name" value="TUFTELIN-INTERACTING PROTEIN 11-RELATED"/>
    <property type="match status" value="1"/>
</dbReference>
<comment type="caution">
    <text evidence="2">The sequence shown here is derived from an EMBL/GenBank/DDBJ whole genome shotgun (WGS) entry which is preliminary data.</text>
</comment>
<dbReference type="GO" id="GO:0003676">
    <property type="term" value="F:nucleic acid binding"/>
    <property type="evidence" value="ECO:0007669"/>
    <property type="project" value="InterPro"/>
</dbReference>
<feature type="domain" description="G-patch" evidence="1">
    <location>
        <begin position="8"/>
        <end position="54"/>
    </location>
</feature>
<gene>
    <name evidence="2" type="ORF">C6P40_000948</name>
</gene>
<dbReference type="PROSITE" id="PS50174">
    <property type="entry name" value="G_PATCH"/>
    <property type="match status" value="1"/>
</dbReference>
<dbReference type="InterPro" id="IPR045211">
    <property type="entry name" value="TFP11/STIP/Ntr1"/>
</dbReference>
<dbReference type="AlphaFoldDB" id="A0A9P6WPF3"/>
<dbReference type="PANTHER" id="PTHR23329:SF1">
    <property type="entry name" value="TUFTELIN-INTERACTING PROTEIN 11"/>
    <property type="match status" value="1"/>
</dbReference>
<reference evidence="2" key="1">
    <citation type="submission" date="2020-11" db="EMBL/GenBank/DDBJ databases">
        <title>Kefir isolates.</title>
        <authorList>
            <person name="Marcisauskas S."/>
            <person name="Kim Y."/>
            <person name="Blasche S."/>
        </authorList>
    </citation>
    <scope>NUCLEOTIDE SEQUENCE</scope>
    <source>
        <strain evidence="2">Olga-1</strain>
    </source>
</reference>
<evidence type="ECO:0000259" key="1">
    <source>
        <dbReference type="PROSITE" id="PS50174"/>
    </source>
</evidence>